<protein>
    <submittedName>
        <fullName evidence="7 8">AAA_12 domain-containing protein</fullName>
    </submittedName>
</protein>
<evidence type="ECO:0000256" key="3">
    <source>
        <dbReference type="ARBA" id="ARBA00022806"/>
    </source>
</evidence>
<keyword evidence="6" id="KW-1185">Reference proteome</keyword>
<keyword evidence="4" id="KW-0067">ATP-binding</keyword>
<dbReference type="WBParaSite" id="TCONS_00005110.p1">
    <property type="protein sequence ID" value="TCONS_00005110.p1"/>
    <property type="gene ID" value="XLOC_003438"/>
</dbReference>
<dbReference type="PANTHER" id="PTHR43788:SF16">
    <property type="entry name" value="HELICASE WITH ZINC FINGER 2"/>
    <property type="match status" value="1"/>
</dbReference>
<dbReference type="WBParaSite" id="SSTP_0000644900.1">
    <property type="protein sequence ID" value="SSTP_0000644900.1"/>
    <property type="gene ID" value="SSTP_0000644900"/>
</dbReference>
<keyword evidence="1" id="KW-0547">Nucleotide-binding</keyword>
<keyword evidence="2" id="KW-0378">Hydrolase</keyword>
<keyword evidence="3" id="KW-0347">Helicase</keyword>
<evidence type="ECO:0000256" key="2">
    <source>
        <dbReference type="ARBA" id="ARBA00022801"/>
    </source>
</evidence>
<dbReference type="InterPro" id="IPR050534">
    <property type="entry name" value="Coronavir_polyprotein_1ab"/>
</dbReference>
<evidence type="ECO:0000313" key="7">
    <source>
        <dbReference type="WBParaSite" id="SSTP_0000644900.1"/>
    </source>
</evidence>
<dbReference type="GO" id="GO:0005524">
    <property type="term" value="F:ATP binding"/>
    <property type="evidence" value="ECO:0007669"/>
    <property type="project" value="UniProtKB-KW"/>
</dbReference>
<dbReference type="Proteomes" id="UP000035681">
    <property type="component" value="Unplaced"/>
</dbReference>
<dbReference type="InterPro" id="IPR041679">
    <property type="entry name" value="DNA2/NAM7-like_C"/>
</dbReference>
<dbReference type="Pfam" id="PF13087">
    <property type="entry name" value="AAA_12"/>
    <property type="match status" value="1"/>
</dbReference>
<evidence type="ECO:0000256" key="1">
    <source>
        <dbReference type="ARBA" id="ARBA00022741"/>
    </source>
</evidence>
<evidence type="ECO:0000313" key="8">
    <source>
        <dbReference type="WBParaSite" id="TCONS_00005110.p1"/>
    </source>
</evidence>
<dbReference type="GO" id="GO:0043139">
    <property type="term" value="F:5'-3' DNA helicase activity"/>
    <property type="evidence" value="ECO:0007669"/>
    <property type="project" value="TreeGrafter"/>
</dbReference>
<dbReference type="STRING" id="6248.A0A0K0EAC4"/>
<evidence type="ECO:0000256" key="4">
    <source>
        <dbReference type="ARBA" id="ARBA00022840"/>
    </source>
</evidence>
<dbReference type="GO" id="GO:0016787">
    <property type="term" value="F:hydrolase activity"/>
    <property type="evidence" value="ECO:0007669"/>
    <property type="project" value="UniProtKB-KW"/>
</dbReference>
<dbReference type="PANTHER" id="PTHR43788">
    <property type="entry name" value="DNA2/NAM7 HELICASE FAMILY MEMBER"/>
    <property type="match status" value="1"/>
</dbReference>
<evidence type="ECO:0000313" key="6">
    <source>
        <dbReference type="Proteomes" id="UP000035681"/>
    </source>
</evidence>
<accession>A0A0K0EAC4</accession>
<reference evidence="7" key="1">
    <citation type="submission" date="2015-08" db="UniProtKB">
        <authorList>
            <consortium name="WormBaseParasite"/>
        </authorList>
    </citation>
    <scope>IDENTIFICATION</scope>
</reference>
<dbReference type="SUPFAM" id="SSF52540">
    <property type="entry name" value="P-loop containing nucleoside triphosphate hydrolases"/>
    <property type="match status" value="1"/>
</dbReference>
<organism evidence="7">
    <name type="scientific">Strongyloides stercoralis</name>
    <name type="common">Threadworm</name>
    <dbReference type="NCBI Taxonomy" id="6248"/>
    <lineage>
        <taxon>Eukaryota</taxon>
        <taxon>Metazoa</taxon>
        <taxon>Ecdysozoa</taxon>
        <taxon>Nematoda</taxon>
        <taxon>Chromadorea</taxon>
        <taxon>Rhabditida</taxon>
        <taxon>Tylenchina</taxon>
        <taxon>Panagrolaimomorpha</taxon>
        <taxon>Strongyloidoidea</taxon>
        <taxon>Strongyloididae</taxon>
        <taxon>Strongyloides</taxon>
    </lineage>
</organism>
<dbReference type="Gene3D" id="3.40.50.300">
    <property type="entry name" value="P-loop containing nucleotide triphosphate hydrolases"/>
    <property type="match status" value="1"/>
</dbReference>
<sequence length="710" mass="82352">MSSNSNEEELQICQKDYENRFQLSSQAIQTYEGTPKSKSAALQSLESYYNYRRIEQSQMKYYGEDTISGTFFANDEGIFISINLSEIENKRNIIMKDISDFYKLNNANNTILNVEKLANYLLETKFTLTTYDESDYSFFMPICELTFVSIRSQKVIYMVKCFNLTIESNLMRIFKDKYVKALLKIECQEYLTKEDNCYQLSCYRLNYSSNSENDNSQLDYNHTSFILDGVANINDNCLTVAMCESTSNSQCLDISEIINEVCQVGISLDIQQENFISRSCHSKNHSIICDAPSGTGKSLCTGLTALIRLKLGLSTIITSPTDSGCLSAAVEINKLGEDFLSDDKYCGSIIYLTTNIFDICDEFPSFKPFTVEYYMENECCHKLWKDVHLKPVEKKKLCDAFKSVKQIRALLNGKGNNLTVTDINYIYKLEYYKSILESYLLSNVKPKIIIMNTDLLLRENIIHEYINNSSLIMINEVEQVERWRIMILTMFYNKCSFMFIGNSRYAKPSEPFGKNNDLYKFFFHQNIFFKNCSNITLETNHRYSQMLCNFVSKVLYDDKLKSIDNDNREMYHEQGFVFIHKNNHQISSKTNLLTNTFEVEQTKFLIDYLNKNMIHNKDITVLCFYSGQQKLMRKSLPSDVNVMTIENSYGQEFPYTIVCTSSSENDETVHDKYRILVSLTRCQKGMFLIIHENIIDDFMKVIVNNLNSSS</sequence>
<name>A0A0K0EAC4_STRER</name>
<evidence type="ECO:0000259" key="5">
    <source>
        <dbReference type="Pfam" id="PF13087"/>
    </source>
</evidence>
<proteinExistence type="predicted"/>
<feature type="domain" description="DNA2/NAM7 helicase-like C-terminal" evidence="5">
    <location>
        <begin position="531"/>
        <end position="691"/>
    </location>
</feature>
<dbReference type="InterPro" id="IPR027417">
    <property type="entry name" value="P-loop_NTPase"/>
</dbReference>
<dbReference type="AlphaFoldDB" id="A0A0K0EAC4"/>